<dbReference type="EMBL" id="AP023355">
    <property type="protein sequence ID" value="BCJ33273.1"/>
    <property type="molecule type" value="Genomic_DNA"/>
</dbReference>
<evidence type="ECO:0000313" key="2">
    <source>
        <dbReference type="Proteomes" id="UP000611640"/>
    </source>
</evidence>
<dbReference type="AlphaFoldDB" id="A0A7R7HV28"/>
<sequence>MIASGYRARWQGTEYEASPDGALVRLYGSDQAPGFDEVRPGRYRRIVPVTELEWFGYLHVTGRIDGAPVVLLAERGDEVLAEYVGGRGPVGAALGLPAVEPGVYRGWVPRARVADVMPRRTGS</sequence>
<dbReference type="Proteomes" id="UP000611640">
    <property type="component" value="Chromosome"/>
</dbReference>
<name>A0A7R7HV28_9ACTN</name>
<keyword evidence="2" id="KW-1185">Reference proteome</keyword>
<dbReference type="RefSeq" id="WP_239156704.1">
    <property type="nucleotide sequence ID" value="NZ_AP023355.1"/>
</dbReference>
<proteinExistence type="predicted"/>
<protein>
    <submittedName>
        <fullName evidence="1">Uncharacterized protein</fullName>
    </submittedName>
</protein>
<organism evidence="1 2">
    <name type="scientific">Actinocatenispora thailandica</name>
    <dbReference type="NCBI Taxonomy" id="227318"/>
    <lineage>
        <taxon>Bacteria</taxon>
        <taxon>Bacillati</taxon>
        <taxon>Actinomycetota</taxon>
        <taxon>Actinomycetes</taxon>
        <taxon>Micromonosporales</taxon>
        <taxon>Micromonosporaceae</taxon>
        <taxon>Actinocatenispora</taxon>
    </lineage>
</organism>
<gene>
    <name evidence="1" type="ORF">Athai_07760</name>
</gene>
<accession>A0A7R7HV28</accession>
<evidence type="ECO:0000313" key="1">
    <source>
        <dbReference type="EMBL" id="BCJ33273.1"/>
    </source>
</evidence>
<dbReference type="KEGG" id="atl:Athai_07760"/>
<reference evidence="1 2" key="1">
    <citation type="submission" date="2020-08" db="EMBL/GenBank/DDBJ databases">
        <title>Whole genome shotgun sequence of Actinocatenispora thailandica NBRC 105041.</title>
        <authorList>
            <person name="Komaki H."/>
            <person name="Tamura T."/>
        </authorList>
    </citation>
    <scope>NUCLEOTIDE SEQUENCE [LARGE SCALE GENOMIC DNA]</scope>
    <source>
        <strain evidence="1 2">NBRC 105041</strain>
    </source>
</reference>